<comment type="similarity">
    <text evidence="1 3">Belongs to the tektin family.</text>
</comment>
<dbReference type="EMBL" id="OV651819">
    <property type="protein sequence ID" value="CAH1113332.1"/>
    <property type="molecule type" value="Genomic_DNA"/>
</dbReference>
<dbReference type="InterPro" id="IPR048256">
    <property type="entry name" value="Tektin-like"/>
</dbReference>
<protein>
    <recommendedName>
        <fullName evidence="3">Tektin</fullName>
    </recommendedName>
</protein>
<dbReference type="GO" id="GO:0060294">
    <property type="term" value="P:cilium movement involved in cell motility"/>
    <property type="evidence" value="ECO:0007669"/>
    <property type="project" value="UniProtKB-UniRule"/>
</dbReference>
<keyword evidence="5" id="KW-1185">Reference proteome</keyword>
<evidence type="ECO:0000313" key="5">
    <source>
        <dbReference type="Proteomes" id="UP001153636"/>
    </source>
</evidence>
<dbReference type="PRINTS" id="PR00511">
    <property type="entry name" value="TEKTIN"/>
</dbReference>
<gene>
    <name evidence="4" type="ORF">PSYICH_LOCUS13106</name>
</gene>
<dbReference type="AlphaFoldDB" id="A0A9P0GJL6"/>
<proteinExistence type="inferred from homology"/>
<evidence type="ECO:0000313" key="4">
    <source>
        <dbReference type="EMBL" id="CAH1113332.1"/>
    </source>
</evidence>
<dbReference type="GO" id="GO:0015630">
    <property type="term" value="C:microtubule cytoskeleton"/>
    <property type="evidence" value="ECO:0007669"/>
    <property type="project" value="UniProtKB-UniRule"/>
</dbReference>
<dbReference type="GO" id="GO:0060271">
    <property type="term" value="P:cilium assembly"/>
    <property type="evidence" value="ECO:0007669"/>
    <property type="project" value="UniProtKB-UniRule"/>
</dbReference>
<dbReference type="Pfam" id="PF03148">
    <property type="entry name" value="Tektin"/>
    <property type="match status" value="1"/>
</dbReference>
<dbReference type="GO" id="GO:0005634">
    <property type="term" value="C:nucleus"/>
    <property type="evidence" value="ECO:0007669"/>
    <property type="project" value="TreeGrafter"/>
</dbReference>
<dbReference type="PANTHER" id="PTHR19960">
    <property type="entry name" value="TEKTIN"/>
    <property type="match status" value="1"/>
</dbReference>
<keyword evidence="3" id="KW-0966">Cell projection</keyword>
<accession>A0A9P0GJL6</accession>
<keyword evidence="2" id="KW-0963">Cytoplasm</keyword>
<dbReference type="Proteomes" id="UP001153636">
    <property type="component" value="Chromosome 7"/>
</dbReference>
<reference evidence="4" key="1">
    <citation type="submission" date="2022-01" db="EMBL/GenBank/DDBJ databases">
        <authorList>
            <person name="King R."/>
        </authorList>
    </citation>
    <scope>NUCLEOTIDE SEQUENCE</scope>
</reference>
<comment type="subcellular location">
    <subcellularLocation>
        <location evidence="3">Cytoplasm</location>
        <location evidence="3">Cytoskeleton</location>
        <location evidence="3">Cilium axoneme</location>
    </subcellularLocation>
</comment>
<dbReference type="InterPro" id="IPR000435">
    <property type="entry name" value="Tektins"/>
</dbReference>
<evidence type="ECO:0000256" key="2">
    <source>
        <dbReference type="ARBA" id="ARBA00022490"/>
    </source>
</evidence>
<name>A0A9P0GJL6_9CUCU</name>
<sequence length="421" mass="50321">MSVVVFEKPLTRISLADWFANVWQNQQTNETRRNDAFNLRHEIRQMRNETKVRTDWDTYHNNVRLADRITELDRWRDTLQSCLDKVKHEIKFLKHEKFETEREIDALPVGIIGECISLRDGRHGKELTYDEGDTELKRELCLVEHVKTILKERCQNTWEKLNRLEEVKFYLTFDLDDKTEAYNIDKTQLTKDKDHATVTFKIDPLRIPKGSLSYEAWMEHTKNTKQMADNELSDTLKFREALFVCRNRARNDMHSQREYVNFILRKRIYETQKARNEMEWQSLKMKEEMEKIERELRTLRDFLHTNTNALKLVETRLENRSYRPGAELCRDYADKGLKEEVLQLRHTRKQIQDKINCAKSTYNALEEQQVIIARDIADKDHALMTDIRVLDIRVRMKKGDAANETDRNIELTNMEKEIPPT</sequence>
<evidence type="ECO:0000256" key="3">
    <source>
        <dbReference type="RuleBase" id="RU367040"/>
    </source>
</evidence>
<dbReference type="OrthoDB" id="440745at2759"/>
<dbReference type="GO" id="GO:0005930">
    <property type="term" value="C:axoneme"/>
    <property type="evidence" value="ECO:0007669"/>
    <property type="project" value="UniProtKB-SubCell"/>
</dbReference>
<organism evidence="4 5">
    <name type="scientific">Psylliodes chrysocephalus</name>
    <dbReference type="NCBI Taxonomy" id="3402493"/>
    <lineage>
        <taxon>Eukaryota</taxon>
        <taxon>Metazoa</taxon>
        <taxon>Ecdysozoa</taxon>
        <taxon>Arthropoda</taxon>
        <taxon>Hexapoda</taxon>
        <taxon>Insecta</taxon>
        <taxon>Pterygota</taxon>
        <taxon>Neoptera</taxon>
        <taxon>Endopterygota</taxon>
        <taxon>Coleoptera</taxon>
        <taxon>Polyphaga</taxon>
        <taxon>Cucujiformia</taxon>
        <taxon>Chrysomeloidea</taxon>
        <taxon>Chrysomelidae</taxon>
        <taxon>Galerucinae</taxon>
        <taxon>Alticini</taxon>
        <taxon>Psylliodes</taxon>
    </lineage>
</organism>
<keyword evidence="3" id="KW-0282">Flagellum</keyword>
<evidence type="ECO:0000256" key="1">
    <source>
        <dbReference type="ARBA" id="ARBA00007209"/>
    </source>
</evidence>
<keyword evidence="3" id="KW-0969">Cilium</keyword>
<dbReference type="PANTHER" id="PTHR19960:SF7">
    <property type="entry name" value="TEKTIN"/>
    <property type="match status" value="1"/>
</dbReference>